<feature type="transmembrane region" description="Helical" evidence="7">
    <location>
        <begin position="12"/>
        <end position="33"/>
    </location>
</feature>
<evidence type="ECO:0000256" key="4">
    <source>
        <dbReference type="ARBA" id="ARBA00022692"/>
    </source>
</evidence>
<evidence type="ECO:0000313" key="10">
    <source>
        <dbReference type="Proteomes" id="UP001267290"/>
    </source>
</evidence>
<comment type="similarity">
    <text evidence="7">Belongs to the binding-protein-dependent transport system permease family.</text>
</comment>
<feature type="transmembrane region" description="Helical" evidence="7">
    <location>
        <begin position="76"/>
        <end position="97"/>
    </location>
</feature>
<name>A0ABU1NUF9_9BACL</name>
<keyword evidence="9" id="KW-0762">Sugar transport</keyword>
<evidence type="ECO:0000256" key="5">
    <source>
        <dbReference type="ARBA" id="ARBA00022989"/>
    </source>
</evidence>
<gene>
    <name evidence="9" type="ORF">J2736_002280</name>
</gene>
<keyword evidence="6 7" id="KW-0472">Membrane</keyword>
<proteinExistence type="inferred from homology"/>
<accession>A0ABU1NUF9</accession>
<dbReference type="CDD" id="cd06261">
    <property type="entry name" value="TM_PBP2"/>
    <property type="match status" value="1"/>
</dbReference>
<feature type="transmembrane region" description="Helical" evidence="7">
    <location>
        <begin position="140"/>
        <end position="161"/>
    </location>
</feature>
<dbReference type="Proteomes" id="UP001267290">
    <property type="component" value="Unassembled WGS sequence"/>
</dbReference>
<dbReference type="SUPFAM" id="SSF161098">
    <property type="entry name" value="MetI-like"/>
    <property type="match status" value="1"/>
</dbReference>
<dbReference type="PANTHER" id="PTHR43744">
    <property type="entry name" value="ABC TRANSPORTER PERMEASE PROTEIN MG189-RELATED-RELATED"/>
    <property type="match status" value="1"/>
</dbReference>
<dbReference type="InterPro" id="IPR000515">
    <property type="entry name" value="MetI-like"/>
</dbReference>
<keyword evidence="4 7" id="KW-0812">Transmembrane</keyword>
<keyword evidence="2 7" id="KW-0813">Transport</keyword>
<evidence type="ECO:0000256" key="7">
    <source>
        <dbReference type="RuleBase" id="RU363032"/>
    </source>
</evidence>
<reference evidence="9 10" key="1">
    <citation type="submission" date="2023-07" db="EMBL/GenBank/DDBJ databases">
        <title>Sorghum-associated microbial communities from plants grown in Nebraska, USA.</title>
        <authorList>
            <person name="Schachtman D."/>
        </authorList>
    </citation>
    <scope>NUCLEOTIDE SEQUENCE [LARGE SCALE GENOMIC DNA]</scope>
    <source>
        <strain evidence="9 10">CC258</strain>
    </source>
</reference>
<keyword evidence="5 7" id="KW-1133">Transmembrane helix</keyword>
<feature type="transmembrane region" description="Helical" evidence="7">
    <location>
        <begin position="240"/>
        <end position="261"/>
    </location>
</feature>
<feature type="domain" description="ABC transmembrane type-1" evidence="8">
    <location>
        <begin position="72"/>
        <end position="261"/>
    </location>
</feature>
<evidence type="ECO:0000313" key="9">
    <source>
        <dbReference type="EMBL" id="MDR6551093.1"/>
    </source>
</evidence>
<feature type="transmembrane region" description="Helical" evidence="7">
    <location>
        <begin position="106"/>
        <end position="128"/>
    </location>
</feature>
<evidence type="ECO:0000259" key="8">
    <source>
        <dbReference type="PROSITE" id="PS50928"/>
    </source>
</evidence>
<keyword evidence="3" id="KW-1003">Cell membrane</keyword>
<evidence type="ECO:0000256" key="2">
    <source>
        <dbReference type="ARBA" id="ARBA00022448"/>
    </source>
</evidence>
<comment type="subcellular location">
    <subcellularLocation>
        <location evidence="1 7">Cell membrane</location>
        <topology evidence="1 7">Multi-pass membrane protein</topology>
    </subcellularLocation>
</comment>
<organism evidence="9 10">
    <name type="scientific">Paenibacillus qinlingensis</name>
    <dbReference type="NCBI Taxonomy" id="1837343"/>
    <lineage>
        <taxon>Bacteria</taxon>
        <taxon>Bacillati</taxon>
        <taxon>Bacillota</taxon>
        <taxon>Bacilli</taxon>
        <taxon>Bacillales</taxon>
        <taxon>Paenibacillaceae</taxon>
        <taxon>Paenibacillus</taxon>
    </lineage>
</organism>
<sequence length="276" mass="30727">MSSYASQRVFKGFSTLLLILSTLFFIFPFYWIVTGAFKIQTVATQIPPEWFPLKPTLQNWTDLFKNPVWRWTFNSFVIALLEMFAICLVSASAGYVLAKKVFPGRVFIFTMFIAAMALPKQVILVPLFTMLADFGWVNTYHGLILPAIGWPFGVFLMKQFSQTIPGELIEAAKIDGCSEFRLFGTIILPLLKPALGALAIFTFIASWNDYFSQLIMTRSTSMMTLPLGVATMQGEFTTNYGIMMAGAALASVPMIAIFLVFQKAFTQGITMGAVKG</sequence>
<dbReference type="InterPro" id="IPR035906">
    <property type="entry name" value="MetI-like_sf"/>
</dbReference>
<comment type="caution">
    <text evidence="9">The sequence shown here is derived from an EMBL/GenBank/DDBJ whole genome shotgun (WGS) entry which is preliminary data.</text>
</comment>
<evidence type="ECO:0000256" key="6">
    <source>
        <dbReference type="ARBA" id="ARBA00023136"/>
    </source>
</evidence>
<protein>
    <submittedName>
        <fullName evidence="9">Multiple sugar transport system permease protein</fullName>
    </submittedName>
</protein>
<dbReference type="Gene3D" id="1.10.3720.10">
    <property type="entry name" value="MetI-like"/>
    <property type="match status" value="1"/>
</dbReference>
<keyword evidence="10" id="KW-1185">Reference proteome</keyword>
<dbReference type="Pfam" id="PF00528">
    <property type="entry name" value="BPD_transp_1"/>
    <property type="match status" value="1"/>
</dbReference>
<dbReference type="RefSeq" id="WP_310226504.1">
    <property type="nucleotide sequence ID" value="NZ_JAVDSB010000003.1"/>
</dbReference>
<evidence type="ECO:0000256" key="3">
    <source>
        <dbReference type="ARBA" id="ARBA00022475"/>
    </source>
</evidence>
<feature type="transmembrane region" description="Helical" evidence="7">
    <location>
        <begin position="182"/>
        <end position="207"/>
    </location>
</feature>
<dbReference type="PANTHER" id="PTHR43744:SF12">
    <property type="entry name" value="ABC TRANSPORTER PERMEASE PROTEIN MG189-RELATED"/>
    <property type="match status" value="1"/>
</dbReference>
<dbReference type="PROSITE" id="PS50928">
    <property type="entry name" value="ABC_TM1"/>
    <property type="match status" value="1"/>
</dbReference>
<dbReference type="EMBL" id="JAVDSB010000003">
    <property type="protein sequence ID" value="MDR6551093.1"/>
    <property type="molecule type" value="Genomic_DNA"/>
</dbReference>
<evidence type="ECO:0000256" key="1">
    <source>
        <dbReference type="ARBA" id="ARBA00004651"/>
    </source>
</evidence>